<feature type="domain" description="Glycosyltransferase 2-like" evidence="1">
    <location>
        <begin position="19"/>
        <end position="133"/>
    </location>
</feature>
<keyword evidence="2" id="KW-0808">Transferase</keyword>
<organism evidence="2 3">
    <name type="scientific">Rahnella variigena</name>
    <dbReference type="NCBI Taxonomy" id="574964"/>
    <lineage>
        <taxon>Bacteria</taxon>
        <taxon>Pseudomonadati</taxon>
        <taxon>Pseudomonadota</taxon>
        <taxon>Gammaproteobacteria</taxon>
        <taxon>Enterobacterales</taxon>
        <taxon>Yersiniaceae</taxon>
        <taxon>Rahnella</taxon>
    </lineage>
</organism>
<dbReference type="InterPro" id="IPR029044">
    <property type="entry name" value="Nucleotide-diphossugar_trans"/>
</dbReference>
<sequence length="252" mass="29354">MSIVISVVSHNHFDLIKKLKSLQQLSKTFKVYLIDNVKEDGFKEWCDTHDIYYIANDKKLGFGENNNIIFQTAFNNSPSEDDWFLVLNPDVIVDPESIYNLVEKMKLDKTHLSTVNLYKNAECNEYDNAVRNFPTLTDFVKSYLTGNNPSILDKSKIIRATAVDWASGSFLMFNAKLYDEINGFDSNYFMYCEDIDICLRAKVLCKHSVVYYPDIKAVHLAAHSNRKLFSKSFFWHVRSMIRYLTLKNNYKL</sequence>
<dbReference type="Pfam" id="PF00535">
    <property type="entry name" value="Glycos_transf_2"/>
    <property type="match status" value="1"/>
</dbReference>
<comment type="caution">
    <text evidence="2">The sequence shown here is derived from an EMBL/GenBank/DDBJ whole genome shotgun (WGS) entry which is preliminary data.</text>
</comment>
<evidence type="ECO:0000259" key="1">
    <source>
        <dbReference type="Pfam" id="PF00535"/>
    </source>
</evidence>
<dbReference type="InterPro" id="IPR001173">
    <property type="entry name" value="Glyco_trans_2-like"/>
</dbReference>
<evidence type="ECO:0000313" key="3">
    <source>
        <dbReference type="Proteomes" id="UP000284853"/>
    </source>
</evidence>
<dbReference type="RefSeq" id="WP_120162701.1">
    <property type="nucleotide sequence ID" value="NZ_NSDJ01000001.1"/>
</dbReference>
<dbReference type="Proteomes" id="UP000284853">
    <property type="component" value="Unassembled WGS sequence"/>
</dbReference>
<protein>
    <submittedName>
        <fullName evidence="2">Glycosyl transferase family 2</fullName>
    </submittedName>
</protein>
<keyword evidence="3" id="KW-1185">Reference proteome</keyword>
<name>A0ABX9PVT6_9GAMM</name>
<dbReference type="GeneID" id="302709670"/>
<evidence type="ECO:0000313" key="2">
    <source>
        <dbReference type="EMBL" id="RKF69173.1"/>
    </source>
</evidence>
<dbReference type="Gene3D" id="3.90.550.10">
    <property type="entry name" value="Spore Coat Polysaccharide Biosynthesis Protein SpsA, Chain A"/>
    <property type="match status" value="1"/>
</dbReference>
<gene>
    <name evidence="2" type="ORF">CKQ54_12705</name>
</gene>
<accession>A0ABX9PVT6</accession>
<proteinExistence type="predicted"/>
<reference evidence="2 3" key="1">
    <citation type="submission" date="2017-08" db="EMBL/GenBank/DDBJ databases">
        <title>Comparative genomics of bacteria isolated from necrotic lesions of AOD affected trees.</title>
        <authorList>
            <person name="Doonan J."/>
            <person name="Denman S."/>
            <person name="Mcdonald J.E."/>
        </authorList>
    </citation>
    <scope>NUCLEOTIDE SEQUENCE [LARGE SCALE GENOMIC DNA]</scope>
    <source>
        <strain evidence="2 3">CIP 105588</strain>
    </source>
</reference>
<dbReference type="PANTHER" id="PTHR43179:SF7">
    <property type="entry name" value="RHAMNOSYLTRANSFERASE WBBL"/>
    <property type="match status" value="1"/>
</dbReference>
<dbReference type="PANTHER" id="PTHR43179">
    <property type="entry name" value="RHAMNOSYLTRANSFERASE WBBL"/>
    <property type="match status" value="1"/>
</dbReference>
<dbReference type="EMBL" id="NSDJ01000001">
    <property type="protein sequence ID" value="RKF69173.1"/>
    <property type="molecule type" value="Genomic_DNA"/>
</dbReference>
<dbReference type="GO" id="GO:0016740">
    <property type="term" value="F:transferase activity"/>
    <property type="evidence" value="ECO:0007669"/>
    <property type="project" value="UniProtKB-KW"/>
</dbReference>
<dbReference type="SUPFAM" id="SSF53448">
    <property type="entry name" value="Nucleotide-diphospho-sugar transferases"/>
    <property type="match status" value="1"/>
</dbReference>